<dbReference type="AlphaFoldDB" id="A0A382KNK5"/>
<organism evidence="1">
    <name type="scientific">marine metagenome</name>
    <dbReference type="NCBI Taxonomy" id="408172"/>
    <lineage>
        <taxon>unclassified sequences</taxon>
        <taxon>metagenomes</taxon>
        <taxon>ecological metagenomes</taxon>
    </lineage>
</organism>
<accession>A0A382KNK5</accession>
<feature type="non-terminal residue" evidence="1">
    <location>
        <position position="173"/>
    </location>
</feature>
<reference evidence="1" key="1">
    <citation type="submission" date="2018-05" db="EMBL/GenBank/DDBJ databases">
        <authorList>
            <person name="Lanie J.A."/>
            <person name="Ng W.-L."/>
            <person name="Kazmierczak K.M."/>
            <person name="Andrzejewski T.M."/>
            <person name="Davidsen T.M."/>
            <person name="Wayne K.J."/>
            <person name="Tettelin H."/>
            <person name="Glass J.I."/>
            <person name="Rusch D."/>
            <person name="Podicherti R."/>
            <person name="Tsui H.-C.T."/>
            <person name="Winkler M.E."/>
        </authorList>
    </citation>
    <scope>NUCLEOTIDE SEQUENCE</scope>
</reference>
<dbReference type="EMBL" id="UINC01081371">
    <property type="protein sequence ID" value="SVC25155.1"/>
    <property type="molecule type" value="Genomic_DNA"/>
</dbReference>
<sequence>MVLDKTDMPEEFQGFQVVREGPLDNETMAQHGFQGNTPERFRTLGRVTGFMRELGETSNAGDGFNFLGATVAHLFDNPKTVTDWMHEVFIKDFEANIGESVGEDQQLISTKRLETSGFFDEAVALKVLQGGTAGLVSSTVLDFRVGRILGVAFVGTVGDHERLDLATQLAQSL</sequence>
<gene>
    <name evidence="1" type="ORF">METZ01_LOCUS278009</name>
</gene>
<evidence type="ECO:0000313" key="1">
    <source>
        <dbReference type="EMBL" id="SVC25155.1"/>
    </source>
</evidence>
<name>A0A382KNK5_9ZZZZ</name>
<protein>
    <submittedName>
        <fullName evidence="1">Uncharacterized protein</fullName>
    </submittedName>
</protein>
<proteinExistence type="predicted"/>